<protein>
    <recommendedName>
        <fullName evidence="7">DUF2187 domain-containing protein</fullName>
    </recommendedName>
</protein>
<dbReference type="AlphaFoldDB" id="A0A0V8GKJ1"/>
<evidence type="ECO:0000313" key="5">
    <source>
        <dbReference type="Proteomes" id="UP000072605"/>
    </source>
</evidence>
<evidence type="ECO:0000313" key="4">
    <source>
        <dbReference type="Proteomes" id="UP000053797"/>
    </source>
</evidence>
<organism evidence="1 4">
    <name type="scientific">Exiguobacterium indicum</name>
    <dbReference type="NCBI Taxonomy" id="296995"/>
    <lineage>
        <taxon>Bacteria</taxon>
        <taxon>Bacillati</taxon>
        <taxon>Bacillota</taxon>
        <taxon>Bacilli</taxon>
        <taxon>Bacillales</taxon>
        <taxon>Bacillales Family XII. Incertae Sedis</taxon>
        <taxon>Exiguobacterium</taxon>
    </lineage>
</organism>
<sequence>MEETEELFDYIVGDMVKTKEGWVAEVTAVLTNTVVGDVSHTKNFEALGLEFEKQVLLKSEIELLERKTK</sequence>
<evidence type="ECO:0000313" key="1">
    <source>
        <dbReference type="EMBL" id="KSU50752.1"/>
    </source>
</evidence>
<dbReference type="Proteomes" id="UP001387110">
    <property type="component" value="Unassembled WGS sequence"/>
</dbReference>
<comment type="caution">
    <text evidence="1">The sequence shown here is derived from an EMBL/GenBank/DDBJ whole genome shotgun (WGS) entry which is preliminary data.</text>
</comment>
<name>A0A0V8GKJ1_9BACL</name>
<evidence type="ECO:0000313" key="3">
    <source>
        <dbReference type="EMBL" id="MEI4461227.1"/>
    </source>
</evidence>
<reference evidence="2 5" key="2">
    <citation type="journal article" date="2016" name="Front. Microbiol.">
        <title>Genomic Resource of Rice Seed Associated Bacteria.</title>
        <authorList>
            <person name="Midha S."/>
            <person name="Bansal K."/>
            <person name="Sharma S."/>
            <person name="Kumar N."/>
            <person name="Patil P.P."/>
            <person name="Chaudhry V."/>
            <person name="Patil P.B."/>
        </authorList>
    </citation>
    <scope>NUCLEOTIDE SEQUENCE [LARGE SCALE GENOMIC DNA]</scope>
    <source>
        <strain evidence="2 5">RSA11</strain>
    </source>
</reference>
<evidence type="ECO:0008006" key="7">
    <source>
        <dbReference type="Google" id="ProtNLM"/>
    </source>
</evidence>
<dbReference type="EMBL" id="LDQV01000006">
    <property type="protein sequence ID" value="KTR28424.1"/>
    <property type="molecule type" value="Genomic_DNA"/>
</dbReference>
<dbReference type="RefSeq" id="WP_023468601.1">
    <property type="nucleotide sequence ID" value="NZ_FMYN01000001.1"/>
</dbReference>
<dbReference type="EMBL" id="JBAWKY010000001">
    <property type="protein sequence ID" value="MEI4461227.1"/>
    <property type="molecule type" value="Genomic_DNA"/>
</dbReference>
<dbReference type="Proteomes" id="UP000072605">
    <property type="component" value="Unassembled WGS sequence"/>
</dbReference>
<dbReference type="GeneID" id="90837016"/>
<reference evidence="3 6" key="3">
    <citation type="submission" date="2023-12" db="EMBL/GenBank/DDBJ databases">
        <authorList>
            <person name="Easwaran N."/>
            <person name="Lazarus H.P.S."/>
        </authorList>
    </citation>
    <scope>NUCLEOTIDE SEQUENCE [LARGE SCALE GENOMIC DNA]</scope>
    <source>
        <strain evidence="3 6">VIT-2023</strain>
    </source>
</reference>
<proteinExistence type="predicted"/>
<evidence type="ECO:0000313" key="2">
    <source>
        <dbReference type="EMBL" id="KTR28424.1"/>
    </source>
</evidence>
<keyword evidence="6" id="KW-1185">Reference proteome</keyword>
<evidence type="ECO:0000313" key="6">
    <source>
        <dbReference type="Proteomes" id="UP001387110"/>
    </source>
</evidence>
<reference evidence="1 4" key="1">
    <citation type="journal article" date="2015" name="Int. J. Syst. Evol. Microbiol.">
        <title>Exiguobacterium enclense sp. nov., isolated from sediment.</title>
        <authorList>
            <person name="Dastager S.G."/>
            <person name="Mawlankar R."/>
            <person name="Sonalkar V.V."/>
            <person name="Thorat M.N."/>
            <person name="Mual P."/>
            <person name="Verma A."/>
            <person name="Krishnamurthi S."/>
            <person name="Tang S.K."/>
            <person name="Li W.J."/>
        </authorList>
    </citation>
    <scope>NUCLEOTIDE SEQUENCE [LARGE SCALE GENOMIC DNA]</scope>
    <source>
        <strain evidence="1 4">NIO-1109</strain>
    </source>
</reference>
<gene>
    <name evidence="1" type="ORF">AS033_05055</name>
    <name evidence="2" type="ORF">RSA11_01625</name>
    <name evidence="3" type="ORF">SZL87_02185</name>
</gene>
<dbReference type="EMBL" id="LNQL01000001">
    <property type="protein sequence ID" value="KSU50752.1"/>
    <property type="molecule type" value="Genomic_DNA"/>
</dbReference>
<dbReference type="OrthoDB" id="2353851at2"/>
<dbReference type="Proteomes" id="UP000053797">
    <property type="component" value="Unassembled WGS sequence"/>
</dbReference>
<accession>A0A0V8GKJ1</accession>